<name>A0AAW2D6I0_9ROSI</name>
<evidence type="ECO:0008006" key="3">
    <source>
        <dbReference type="Google" id="ProtNLM"/>
    </source>
</evidence>
<keyword evidence="2" id="KW-1185">Reference proteome</keyword>
<protein>
    <recommendedName>
        <fullName evidence="3">DUF761 domain-containing protein</fullName>
    </recommendedName>
</protein>
<dbReference type="Pfam" id="PF05553">
    <property type="entry name" value="DUF761"/>
    <property type="match status" value="1"/>
</dbReference>
<dbReference type="PANTHER" id="PTHR33450">
    <property type="entry name" value="EMB|CAB67623.1-RELATED"/>
    <property type="match status" value="1"/>
</dbReference>
<dbReference type="Proteomes" id="UP001459277">
    <property type="component" value="Unassembled WGS sequence"/>
</dbReference>
<dbReference type="PANTHER" id="PTHR33450:SF31">
    <property type="entry name" value="EMB|CAB67623.1"/>
    <property type="match status" value="1"/>
</dbReference>
<organism evidence="1 2">
    <name type="scientific">Lithocarpus litseifolius</name>
    <dbReference type="NCBI Taxonomy" id="425828"/>
    <lineage>
        <taxon>Eukaryota</taxon>
        <taxon>Viridiplantae</taxon>
        <taxon>Streptophyta</taxon>
        <taxon>Embryophyta</taxon>
        <taxon>Tracheophyta</taxon>
        <taxon>Spermatophyta</taxon>
        <taxon>Magnoliopsida</taxon>
        <taxon>eudicotyledons</taxon>
        <taxon>Gunneridae</taxon>
        <taxon>Pentapetalae</taxon>
        <taxon>rosids</taxon>
        <taxon>fabids</taxon>
        <taxon>Fagales</taxon>
        <taxon>Fagaceae</taxon>
        <taxon>Lithocarpus</taxon>
    </lineage>
</organism>
<dbReference type="InterPro" id="IPR008480">
    <property type="entry name" value="DUF761_pln"/>
</dbReference>
<reference evidence="1 2" key="1">
    <citation type="submission" date="2024-01" db="EMBL/GenBank/DDBJ databases">
        <title>A telomere-to-telomere, gap-free genome of sweet tea (Lithocarpus litseifolius).</title>
        <authorList>
            <person name="Zhou J."/>
        </authorList>
    </citation>
    <scope>NUCLEOTIDE SEQUENCE [LARGE SCALE GENOMIC DNA]</scope>
    <source>
        <strain evidence="1">Zhou-2022a</strain>
        <tissue evidence="1">Leaf</tissue>
    </source>
</reference>
<dbReference type="AlphaFoldDB" id="A0AAW2D6I0"/>
<sequence length="193" mass="22144">MKNKASVIIKQIMAALSSIAKAKSIAIKNKTSAFKARLIVFSLLKQKKVIMDSLSHKIHRLLGQNDKENNDEIGEQGMAIVLYNAMRNKSQASSSHTQLIEKAEADEDDDDDDDDKYPDLRHSLFDEEDLEFEDQGGSIIDLVRNAKEGGENFNLEDEIDHVADLFILRFHKQMRMQKLDSFKRYQEMLQRSL</sequence>
<gene>
    <name evidence="1" type="ORF">SO802_012326</name>
</gene>
<evidence type="ECO:0000313" key="1">
    <source>
        <dbReference type="EMBL" id="KAL0004765.1"/>
    </source>
</evidence>
<dbReference type="EMBL" id="JAZDWU010000004">
    <property type="protein sequence ID" value="KAL0004765.1"/>
    <property type="molecule type" value="Genomic_DNA"/>
</dbReference>
<proteinExistence type="predicted"/>
<comment type="caution">
    <text evidence="1">The sequence shown here is derived from an EMBL/GenBank/DDBJ whole genome shotgun (WGS) entry which is preliminary data.</text>
</comment>
<evidence type="ECO:0000313" key="2">
    <source>
        <dbReference type="Proteomes" id="UP001459277"/>
    </source>
</evidence>
<accession>A0AAW2D6I0</accession>